<comment type="caution">
    <text evidence="1">The sequence shown here is derived from an EMBL/GenBank/DDBJ whole genome shotgun (WGS) entry which is preliminary data.</text>
</comment>
<gene>
    <name evidence="1" type="ORF">FHS79_001949</name>
</gene>
<reference evidence="1 2" key="1">
    <citation type="submission" date="2020-08" db="EMBL/GenBank/DDBJ databases">
        <title>Genomic Encyclopedia of Type Strains, Phase IV (KMG-IV): sequencing the most valuable type-strain genomes for metagenomic binning, comparative biology and taxonomic classification.</title>
        <authorList>
            <person name="Goeker M."/>
        </authorList>
    </citation>
    <scope>NUCLEOTIDE SEQUENCE [LARGE SCALE GENOMIC DNA]</scope>
    <source>
        <strain evidence="1 2">DSM 102189</strain>
    </source>
</reference>
<dbReference type="EMBL" id="JACIIV010000012">
    <property type="protein sequence ID" value="MBB6227770.1"/>
    <property type="molecule type" value="Genomic_DNA"/>
</dbReference>
<organism evidence="1 2">
    <name type="scientific">Polymorphobacter multimanifer</name>
    <dbReference type="NCBI Taxonomy" id="1070431"/>
    <lineage>
        <taxon>Bacteria</taxon>
        <taxon>Pseudomonadati</taxon>
        <taxon>Pseudomonadota</taxon>
        <taxon>Alphaproteobacteria</taxon>
        <taxon>Sphingomonadales</taxon>
        <taxon>Sphingosinicellaceae</taxon>
        <taxon>Polymorphobacter</taxon>
    </lineage>
</organism>
<keyword evidence="2" id="KW-1185">Reference proteome</keyword>
<protein>
    <submittedName>
        <fullName evidence="1">Uncharacterized protein</fullName>
    </submittedName>
</protein>
<name>A0A841L5R8_9SPHN</name>
<proteinExistence type="predicted"/>
<evidence type="ECO:0000313" key="1">
    <source>
        <dbReference type="EMBL" id="MBB6227770.1"/>
    </source>
</evidence>
<evidence type="ECO:0000313" key="2">
    <source>
        <dbReference type="Proteomes" id="UP000538147"/>
    </source>
</evidence>
<accession>A0A841L5R8</accession>
<dbReference type="Proteomes" id="UP000538147">
    <property type="component" value="Unassembled WGS sequence"/>
</dbReference>
<sequence length="79" mass="8675">MSRTIRDYVVIPETASLDALIERLTAIRDGAAHGLDAKVRLRGDDDFGRHIAVVFDRPLTAVEAGLERRYAEVALKVAA</sequence>
<dbReference type="RefSeq" id="WP_184198921.1">
    <property type="nucleotide sequence ID" value="NZ_BMOX01000026.1"/>
</dbReference>
<dbReference type="AlphaFoldDB" id="A0A841L5R8"/>